<dbReference type="Pfam" id="PF22790">
    <property type="entry name" value="YkoP"/>
    <property type="match status" value="1"/>
</dbReference>
<gene>
    <name evidence="2" type="ORF">HRbin22_00414</name>
</gene>
<evidence type="ECO:0000259" key="1">
    <source>
        <dbReference type="Pfam" id="PF22790"/>
    </source>
</evidence>
<dbReference type="AlphaFoldDB" id="A0A2H5Y406"/>
<comment type="caution">
    <text evidence="2">The sequence shown here is derived from an EMBL/GenBank/DDBJ whole genome shotgun (WGS) entry which is preliminary data.</text>
</comment>
<evidence type="ECO:0000313" key="2">
    <source>
        <dbReference type="EMBL" id="GBD08181.1"/>
    </source>
</evidence>
<dbReference type="EMBL" id="BEHY01000005">
    <property type="protein sequence ID" value="GBD08181.1"/>
    <property type="molecule type" value="Genomic_DNA"/>
</dbReference>
<dbReference type="InterPro" id="IPR054467">
    <property type="entry name" value="YkoP-like_dom"/>
</dbReference>
<feature type="domain" description="YkoP-like" evidence="1">
    <location>
        <begin position="4"/>
        <end position="190"/>
    </location>
</feature>
<proteinExistence type="predicted"/>
<accession>A0A2H5Y406</accession>
<protein>
    <recommendedName>
        <fullName evidence="1">YkoP-like domain-containing protein</fullName>
    </recommendedName>
</protein>
<sequence>MQPIIQAFVHLLDPMLRSVHRVQEFTGDPQCMLRVALGFSDRDLQLSDGTWIRRGDPIVELHLWNERVPRMPPEGPDLAWGLRFYRRLVASLRLVAQWMAQHPEARQARALRGETSMVDPARGLIQALGFDLILLERGAKGWRRLRYRMDDFYVWLLMQAYNPGSLRSRPLHQLERVQFWISREAFLRRYGRSRRS</sequence>
<name>A0A2H5Y406_9CHLR</name>
<reference evidence="3" key="1">
    <citation type="submission" date="2017-09" db="EMBL/GenBank/DDBJ databases">
        <title>Metaegenomics of thermophilic ammonia-oxidizing enrichment culture.</title>
        <authorList>
            <person name="Kato S."/>
            <person name="Suzuki K."/>
        </authorList>
    </citation>
    <scope>NUCLEOTIDE SEQUENCE [LARGE SCALE GENOMIC DNA]</scope>
</reference>
<organism evidence="2 3">
    <name type="scientific">Candidatus Thermoflexus japonica</name>
    <dbReference type="NCBI Taxonomy" id="2035417"/>
    <lineage>
        <taxon>Bacteria</taxon>
        <taxon>Bacillati</taxon>
        <taxon>Chloroflexota</taxon>
        <taxon>Thermoflexia</taxon>
        <taxon>Thermoflexales</taxon>
        <taxon>Thermoflexaceae</taxon>
        <taxon>Thermoflexus</taxon>
    </lineage>
</organism>
<evidence type="ECO:0000313" key="3">
    <source>
        <dbReference type="Proteomes" id="UP000236642"/>
    </source>
</evidence>
<dbReference type="Proteomes" id="UP000236642">
    <property type="component" value="Unassembled WGS sequence"/>
</dbReference>